<dbReference type="EMBL" id="CAEZTU010000003">
    <property type="protein sequence ID" value="CAB4569795.1"/>
    <property type="molecule type" value="Genomic_DNA"/>
</dbReference>
<dbReference type="Gene3D" id="3.30.930.10">
    <property type="entry name" value="Bira Bifunctional Protein, Domain 2"/>
    <property type="match status" value="1"/>
</dbReference>
<comment type="pathway">
    <text evidence="1">Protein modification; protein lipoylation via endogenous pathway; protein N(6)-(lipoyl)lysine from octanoyl-[acyl-carrier-protein]: step 1/2.</text>
</comment>
<dbReference type="InterPro" id="IPR000544">
    <property type="entry name" value="Octanoyltransferase"/>
</dbReference>
<dbReference type="NCBIfam" id="TIGR00214">
    <property type="entry name" value="lipB"/>
    <property type="match status" value="1"/>
</dbReference>
<dbReference type="HAMAP" id="MF_00013">
    <property type="entry name" value="LipB"/>
    <property type="match status" value="1"/>
</dbReference>
<dbReference type="CDD" id="cd16444">
    <property type="entry name" value="LipB"/>
    <property type="match status" value="1"/>
</dbReference>
<dbReference type="Pfam" id="PF21948">
    <property type="entry name" value="LplA-B_cat"/>
    <property type="match status" value="1"/>
</dbReference>
<dbReference type="UniPathway" id="UPA00538">
    <property type="reaction ID" value="UER00592"/>
</dbReference>
<evidence type="ECO:0000256" key="4">
    <source>
        <dbReference type="ARBA" id="ARBA00023315"/>
    </source>
</evidence>
<dbReference type="PIRSF" id="PIRSF016262">
    <property type="entry name" value="LPLase"/>
    <property type="match status" value="1"/>
</dbReference>
<dbReference type="GO" id="GO:0033819">
    <property type="term" value="F:lipoyl(octanoyl) transferase activity"/>
    <property type="evidence" value="ECO:0007669"/>
    <property type="project" value="UniProtKB-EC"/>
</dbReference>
<reference evidence="6" key="1">
    <citation type="submission" date="2020-05" db="EMBL/GenBank/DDBJ databases">
        <authorList>
            <person name="Chiriac C."/>
            <person name="Salcher M."/>
            <person name="Ghai R."/>
            <person name="Kavagutti S V."/>
        </authorList>
    </citation>
    <scope>NUCLEOTIDE SEQUENCE</scope>
</reference>
<proteinExistence type="inferred from homology"/>
<gene>
    <name evidence="6" type="ORF">UFOPK1740_00135</name>
</gene>
<dbReference type="EC" id="2.3.1.181" evidence="2"/>
<protein>
    <recommendedName>
        <fullName evidence="2">lipoyl(octanoyl) transferase</fullName>
        <ecNumber evidence="2">2.3.1.181</ecNumber>
    </recommendedName>
</protein>
<feature type="domain" description="BPL/LPL catalytic" evidence="5">
    <location>
        <begin position="34"/>
        <end position="213"/>
    </location>
</feature>
<dbReference type="AlphaFoldDB" id="A0A6J6E3P2"/>
<keyword evidence="4" id="KW-0012">Acyltransferase</keyword>
<dbReference type="PROSITE" id="PS01313">
    <property type="entry name" value="LIPB"/>
    <property type="match status" value="1"/>
</dbReference>
<evidence type="ECO:0000313" key="6">
    <source>
        <dbReference type="EMBL" id="CAB4569795.1"/>
    </source>
</evidence>
<dbReference type="PANTHER" id="PTHR10993">
    <property type="entry name" value="OCTANOYLTRANSFERASE"/>
    <property type="match status" value="1"/>
</dbReference>
<sequence>MSETEIIIQNWGKDVEFKQSWDRQRELHHKIVFENHPNTVVLLEHQNVYTAGRSTKPEDRPIDSSPVFDIDRGGRITWHGPGQIVCYPIIKLDDPVDVVAHVRRLELLIMNVCSKLGLETTQIEGRSGVWVKGNGFLDKKIAAIGIRVAKKATMHGFALNCNNSLDAFRKIVPCGIADSDVTTLSLELGRDVSVAEVTSLIEQEIRNGALKRNVSKRSKVEVS</sequence>
<dbReference type="InterPro" id="IPR004143">
    <property type="entry name" value="BPL_LPL_catalytic"/>
</dbReference>
<keyword evidence="3" id="KW-0808">Transferase</keyword>
<evidence type="ECO:0000256" key="3">
    <source>
        <dbReference type="ARBA" id="ARBA00022679"/>
    </source>
</evidence>
<dbReference type="PROSITE" id="PS51733">
    <property type="entry name" value="BPL_LPL_CATALYTIC"/>
    <property type="match status" value="1"/>
</dbReference>
<dbReference type="GO" id="GO:0009249">
    <property type="term" value="P:protein lipoylation"/>
    <property type="evidence" value="ECO:0007669"/>
    <property type="project" value="InterPro"/>
</dbReference>
<evidence type="ECO:0000256" key="1">
    <source>
        <dbReference type="ARBA" id="ARBA00004821"/>
    </source>
</evidence>
<organism evidence="6">
    <name type="scientific">freshwater metagenome</name>
    <dbReference type="NCBI Taxonomy" id="449393"/>
    <lineage>
        <taxon>unclassified sequences</taxon>
        <taxon>metagenomes</taxon>
        <taxon>ecological metagenomes</taxon>
    </lineage>
</organism>
<dbReference type="SUPFAM" id="SSF55681">
    <property type="entry name" value="Class II aaRS and biotin synthetases"/>
    <property type="match status" value="1"/>
</dbReference>
<name>A0A6J6E3P2_9ZZZZ</name>
<dbReference type="InterPro" id="IPR020605">
    <property type="entry name" value="Octanoyltransferase_CS"/>
</dbReference>
<dbReference type="InterPro" id="IPR045864">
    <property type="entry name" value="aa-tRNA-synth_II/BPL/LPL"/>
</dbReference>
<dbReference type="NCBIfam" id="NF010925">
    <property type="entry name" value="PRK14345.1"/>
    <property type="match status" value="1"/>
</dbReference>
<accession>A0A6J6E3P2</accession>
<dbReference type="PANTHER" id="PTHR10993:SF7">
    <property type="entry name" value="LIPOYLTRANSFERASE 2, MITOCHONDRIAL-RELATED"/>
    <property type="match status" value="1"/>
</dbReference>
<evidence type="ECO:0000259" key="5">
    <source>
        <dbReference type="PROSITE" id="PS51733"/>
    </source>
</evidence>
<evidence type="ECO:0000256" key="2">
    <source>
        <dbReference type="ARBA" id="ARBA00012334"/>
    </source>
</evidence>